<comment type="caution">
    <text evidence="1">The sequence shown here is derived from an EMBL/GenBank/DDBJ whole genome shotgun (WGS) entry which is preliminary data.</text>
</comment>
<keyword evidence="2" id="KW-1185">Reference proteome</keyword>
<sequence length="437" mass="47516">MTSPVQRPEGDPSIRRHITLGLAVVALLLGGMGSWAMVSKLAGAVIAPGTLVVENNVKKVQHPTGGVVKELLVKEGDTVTAGDLLIALDGTQARASLDIILGGIDELATRKARLEAESEGDDEFAFPAELTERAQEPGLAKILAGERKLFDLRKAERTGQKRLLRERIAQLGKEVEGLTAQAAAKEQELSLIAKELAGTQQLYQKGLMTLSRLTDIQRTAARLEGERAQLVAGTAEARGKIAEMELEIIQIDQKLRAEVGAQLAELRTRLAELQERKTAARDQLDRLEIRAPQSGIVHELAVHTVGGVVQAAEPLLLIVPSATALAVDARIAPREVDRIQIGQKVALRFSNFNQQTTPEIDGRLVRVSADVSEDARTGISYYTARIDISADQLRRLGMVKLLPGMPVETFIATEERTVASYLLKPLSDQLLRAFRQE</sequence>
<name>A0ACC5R3S0_9HYPH</name>
<evidence type="ECO:0000313" key="2">
    <source>
        <dbReference type="Proteomes" id="UP000616151"/>
    </source>
</evidence>
<dbReference type="EMBL" id="JAENHL010000007">
    <property type="protein sequence ID" value="MBK1867265.1"/>
    <property type="molecule type" value="Genomic_DNA"/>
</dbReference>
<proteinExistence type="predicted"/>
<dbReference type="Proteomes" id="UP000616151">
    <property type="component" value="Unassembled WGS sequence"/>
</dbReference>
<reference evidence="1" key="1">
    <citation type="submission" date="2021-01" db="EMBL/GenBank/DDBJ databases">
        <authorList>
            <person name="Sun Q."/>
        </authorList>
    </citation>
    <scope>NUCLEOTIDE SEQUENCE</scope>
    <source>
        <strain evidence="1">YIM B02566</strain>
    </source>
</reference>
<gene>
    <name evidence="1" type="ORF">JHL16_12995</name>
</gene>
<protein>
    <submittedName>
        <fullName evidence="1">HlyD family type I secretion periplasmic adaptor subunit</fullName>
    </submittedName>
</protein>
<evidence type="ECO:0000313" key="1">
    <source>
        <dbReference type="EMBL" id="MBK1867265.1"/>
    </source>
</evidence>
<accession>A0ACC5R3S0</accession>
<organism evidence="1 2">
    <name type="scientific">Taklimakanibacter albus</name>
    <dbReference type="NCBI Taxonomy" id="2800327"/>
    <lineage>
        <taxon>Bacteria</taxon>
        <taxon>Pseudomonadati</taxon>
        <taxon>Pseudomonadota</taxon>
        <taxon>Alphaproteobacteria</taxon>
        <taxon>Hyphomicrobiales</taxon>
        <taxon>Aestuariivirgaceae</taxon>
        <taxon>Taklimakanibacter</taxon>
    </lineage>
</organism>